<dbReference type="InterPro" id="IPR027417">
    <property type="entry name" value="P-loop_NTPase"/>
</dbReference>
<dbReference type="Pfam" id="PF03354">
    <property type="entry name" value="TerL_ATPase"/>
    <property type="match status" value="1"/>
</dbReference>
<accession>A0A7X6RYD9</accession>
<dbReference type="PANTHER" id="PTHR41287:SF1">
    <property type="entry name" value="PROTEIN YMFN"/>
    <property type="match status" value="1"/>
</dbReference>
<proteinExistence type="predicted"/>
<comment type="caution">
    <text evidence="3">The sequence shown here is derived from an EMBL/GenBank/DDBJ whole genome shotgun (WGS) entry which is preliminary data.</text>
</comment>
<reference evidence="3 4" key="1">
    <citation type="submission" date="2020-04" db="EMBL/GenBank/DDBJ databases">
        <title>MicrobeNet Type strains.</title>
        <authorList>
            <person name="Nicholson A.C."/>
        </authorList>
    </citation>
    <scope>NUCLEOTIDE SEQUENCE [LARGE SCALE GENOMIC DNA]</scope>
    <source>
        <strain evidence="3 4">ATCC 700731</strain>
    </source>
</reference>
<sequence>MDRGPKSQADSSPLPWRPRGTESQRFAQFCRRFLRVPHGYGAGKPLVLRDWQIGLVGSVLDRSPRPRLAGWMIGRGNGKSSLLAALAVYELFTGADGGSIVVCARNQDQAQIIFTLARTLVETSPELLARCQVGRERLYVPRNRSDFRCLVSEPESLEGLNYSLCLVDELGVTPRETVEVLMLALGKRPVSTLVGIGTPGPDPTDSVLTDWRNMHHELGDDFIVWREFSAEGYQSHPVDCEHCARLANPAYGDFLDPDSFRILVKTTRENSFRRSRLCQFVNDTMGEFLPLGLWDSLSTDSPVPDGSEVVLALDGSFNNDSTGLLVASVETVPHVDVVALWENPGDKSWRSPVLEVEDAIREACKRWNVRELVADPFRFTRTLQVLAAEGIPVMEFPHSPSRLTAATTDLYKACTNAGLTHSGDARLAAHVSNAVVVQDSRGMRLDKASRSVHAHKIDLAACLVMGYSRASWLASHPKKHYRAGSW</sequence>
<gene>
    <name evidence="3" type="ORF">HGA11_22030</name>
</gene>
<dbReference type="PANTHER" id="PTHR41287">
    <property type="match status" value="1"/>
</dbReference>
<evidence type="ECO:0000313" key="3">
    <source>
        <dbReference type="EMBL" id="NKZ13660.1"/>
    </source>
</evidence>
<name>A0A7X6RYD9_9MYCO</name>
<feature type="domain" description="Terminase large subunit-like ATPase" evidence="2">
    <location>
        <begin position="71"/>
        <end position="187"/>
    </location>
</feature>
<feature type="region of interest" description="Disordered" evidence="1">
    <location>
        <begin position="1"/>
        <end position="20"/>
    </location>
</feature>
<evidence type="ECO:0000256" key="1">
    <source>
        <dbReference type="SAM" id="MobiDB-lite"/>
    </source>
</evidence>
<dbReference type="EMBL" id="JAAXPJ010000009">
    <property type="protein sequence ID" value="NKZ13660.1"/>
    <property type="molecule type" value="Genomic_DNA"/>
</dbReference>
<organism evidence="3 4">
    <name type="scientific">Mycolicibacterium septicum DSM 44393</name>
    <dbReference type="NCBI Taxonomy" id="1341646"/>
    <lineage>
        <taxon>Bacteria</taxon>
        <taxon>Bacillati</taxon>
        <taxon>Actinomycetota</taxon>
        <taxon>Actinomycetes</taxon>
        <taxon>Mycobacteriales</taxon>
        <taxon>Mycobacteriaceae</taxon>
        <taxon>Mycolicibacterium</taxon>
    </lineage>
</organism>
<dbReference type="Gene3D" id="3.40.50.300">
    <property type="entry name" value="P-loop containing nucleotide triphosphate hydrolases"/>
    <property type="match status" value="1"/>
</dbReference>
<dbReference type="Proteomes" id="UP000518188">
    <property type="component" value="Unassembled WGS sequence"/>
</dbReference>
<dbReference type="InterPro" id="IPR046461">
    <property type="entry name" value="TerL_ATPase"/>
</dbReference>
<dbReference type="InterPro" id="IPR005021">
    <property type="entry name" value="Terminase_largesu-like"/>
</dbReference>
<dbReference type="AlphaFoldDB" id="A0A7X6RYD9"/>
<dbReference type="Gene3D" id="3.30.420.240">
    <property type="match status" value="1"/>
</dbReference>
<evidence type="ECO:0000313" key="4">
    <source>
        <dbReference type="Proteomes" id="UP000518188"/>
    </source>
</evidence>
<evidence type="ECO:0000259" key="2">
    <source>
        <dbReference type="Pfam" id="PF03354"/>
    </source>
</evidence>
<protein>
    <submittedName>
        <fullName evidence="3">Terminase</fullName>
    </submittedName>
</protein>